<keyword evidence="1" id="KW-0812">Transmembrane</keyword>
<organism evidence="2 3">
    <name type="scientific">Tigriopus californicus</name>
    <name type="common">Marine copepod</name>
    <dbReference type="NCBI Taxonomy" id="6832"/>
    <lineage>
        <taxon>Eukaryota</taxon>
        <taxon>Metazoa</taxon>
        <taxon>Ecdysozoa</taxon>
        <taxon>Arthropoda</taxon>
        <taxon>Crustacea</taxon>
        <taxon>Multicrustacea</taxon>
        <taxon>Hexanauplia</taxon>
        <taxon>Copepoda</taxon>
        <taxon>Harpacticoida</taxon>
        <taxon>Harpacticidae</taxon>
        <taxon>Tigriopus</taxon>
    </lineage>
</organism>
<feature type="transmembrane region" description="Helical" evidence="1">
    <location>
        <begin position="100"/>
        <end position="119"/>
    </location>
</feature>
<keyword evidence="1" id="KW-1133">Transmembrane helix</keyword>
<accession>A0A553PGX5</accession>
<dbReference type="SUPFAM" id="SSF81321">
    <property type="entry name" value="Family A G protein-coupled receptor-like"/>
    <property type="match status" value="1"/>
</dbReference>
<proteinExistence type="predicted"/>
<sequence length="276" mass="31802">MSIEDPTMVRHFDGNCTVETMMNYSEICLDPDHADFAIKACNHFGSALSHVAVVICVLNGVMGCCGNLLTLIAIPYSIYNNHEENRRNVLQREYNMTCTLFLICLCYLVFVAPIAIVNIIDPTAQNPQLHLAFFCVYWFQYSLNFLIYAARCEQYRRAYFFFLGKIIPFWSQKNSNSTVFVLNKEKHVVTSRPRGCDHPSSSKDNIQGPRQILGESVFSSKSTSFVVMGKKRRREIIYEKTEDEVRTTSIHPDSIQEEIILKVHARWRKRSKSCIM</sequence>
<keyword evidence="1" id="KW-0472">Membrane</keyword>
<reference evidence="2 3" key="1">
    <citation type="journal article" date="2018" name="Nat. Ecol. Evol.">
        <title>Genomic signatures of mitonuclear coevolution across populations of Tigriopus californicus.</title>
        <authorList>
            <person name="Barreto F.S."/>
            <person name="Watson E.T."/>
            <person name="Lima T.G."/>
            <person name="Willett C.S."/>
            <person name="Edmands S."/>
            <person name="Li W."/>
            <person name="Burton R.S."/>
        </authorList>
    </citation>
    <scope>NUCLEOTIDE SEQUENCE [LARGE SCALE GENOMIC DNA]</scope>
    <source>
        <strain evidence="2 3">San Diego</strain>
    </source>
</reference>
<protein>
    <recommendedName>
        <fullName evidence="4">G-protein coupled receptors family 1 profile domain-containing protein</fullName>
    </recommendedName>
</protein>
<feature type="transmembrane region" description="Helical" evidence="1">
    <location>
        <begin position="131"/>
        <end position="150"/>
    </location>
</feature>
<comment type="caution">
    <text evidence="2">The sequence shown here is derived from an EMBL/GenBank/DDBJ whole genome shotgun (WGS) entry which is preliminary data.</text>
</comment>
<dbReference type="STRING" id="6832.A0A553PGX5"/>
<dbReference type="EMBL" id="VCGU01000004">
    <property type="protein sequence ID" value="TRY76938.1"/>
    <property type="molecule type" value="Genomic_DNA"/>
</dbReference>
<evidence type="ECO:0000256" key="1">
    <source>
        <dbReference type="SAM" id="Phobius"/>
    </source>
</evidence>
<evidence type="ECO:0008006" key="4">
    <source>
        <dbReference type="Google" id="ProtNLM"/>
    </source>
</evidence>
<keyword evidence="3" id="KW-1185">Reference proteome</keyword>
<dbReference type="Gene3D" id="1.20.1070.10">
    <property type="entry name" value="Rhodopsin 7-helix transmembrane proteins"/>
    <property type="match status" value="1"/>
</dbReference>
<gene>
    <name evidence="2" type="ORF">TCAL_14708</name>
</gene>
<name>A0A553PGX5_TIGCA</name>
<evidence type="ECO:0000313" key="2">
    <source>
        <dbReference type="EMBL" id="TRY76938.1"/>
    </source>
</evidence>
<evidence type="ECO:0000313" key="3">
    <source>
        <dbReference type="Proteomes" id="UP000318571"/>
    </source>
</evidence>
<dbReference type="AlphaFoldDB" id="A0A553PGX5"/>
<feature type="transmembrane region" description="Helical" evidence="1">
    <location>
        <begin position="52"/>
        <end position="79"/>
    </location>
</feature>
<dbReference type="Proteomes" id="UP000318571">
    <property type="component" value="Chromosome 5"/>
</dbReference>